<evidence type="ECO:0000313" key="1">
    <source>
        <dbReference type="EMBL" id="CAH9092797.1"/>
    </source>
</evidence>
<comment type="caution">
    <text evidence="1">The sequence shown here is derived from an EMBL/GenBank/DDBJ whole genome shotgun (WGS) entry which is preliminary data.</text>
</comment>
<dbReference type="Proteomes" id="UP001152523">
    <property type="component" value="Unassembled WGS sequence"/>
</dbReference>
<proteinExistence type="predicted"/>
<reference evidence="1" key="1">
    <citation type="submission" date="2022-07" db="EMBL/GenBank/DDBJ databases">
        <authorList>
            <person name="Macas J."/>
            <person name="Novak P."/>
            <person name="Neumann P."/>
        </authorList>
    </citation>
    <scope>NUCLEOTIDE SEQUENCE</scope>
</reference>
<protein>
    <submittedName>
        <fullName evidence="1">Uncharacterized protein</fullName>
    </submittedName>
</protein>
<name>A0AAV0D4N0_9ASTE</name>
<evidence type="ECO:0000313" key="2">
    <source>
        <dbReference type="Proteomes" id="UP001152523"/>
    </source>
</evidence>
<accession>A0AAV0D4N0</accession>
<dbReference type="AlphaFoldDB" id="A0AAV0D4N0"/>
<dbReference type="EMBL" id="CAMAPF010000074">
    <property type="protein sequence ID" value="CAH9092797.1"/>
    <property type="molecule type" value="Genomic_DNA"/>
</dbReference>
<keyword evidence="2" id="KW-1185">Reference proteome</keyword>
<organism evidence="1 2">
    <name type="scientific">Cuscuta epithymum</name>
    <dbReference type="NCBI Taxonomy" id="186058"/>
    <lineage>
        <taxon>Eukaryota</taxon>
        <taxon>Viridiplantae</taxon>
        <taxon>Streptophyta</taxon>
        <taxon>Embryophyta</taxon>
        <taxon>Tracheophyta</taxon>
        <taxon>Spermatophyta</taxon>
        <taxon>Magnoliopsida</taxon>
        <taxon>eudicotyledons</taxon>
        <taxon>Gunneridae</taxon>
        <taxon>Pentapetalae</taxon>
        <taxon>asterids</taxon>
        <taxon>lamiids</taxon>
        <taxon>Solanales</taxon>
        <taxon>Convolvulaceae</taxon>
        <taxon>Cuscuteae</taxon>
        <taxon>Cuscuta</taxon>
        <taxon>Cuscuta subgen. Cuscuta</taxon>
    </lineage>
</organism>
<gene>
    <name evidence="1" type="ORF">CEPIT_LOCUS12234</name>
</gene>
<sequence>MKRDLLTPILKKKRPQMLKYYQNIIDNMYKSAK</sequence>